<dbReference type="InterPro" id="IPR015797">
    <property type="entry name" value="NUDIX_hydrolase-like_dom_sf"/>
</dbReference>
<dbReference type="PROSITE" id="PS51462">
    <property type="entry name" value="NUDIX"/>
    <property type="match status" value="1"/>
</dbReference>
<proteinExistence type="predicted"/>
<comment type="caution">
    <text evidence="4">The sequence shown here is derived from an EMBL/GenBank/DDBJ whole genome shotgun (WGS) entry which is preliminary data.</text>
</comment>
<dbReference type="PANTHER" id="PTHR21340:SF0">
    <property type="entry name" value="BIS(5'-NUCLEOSYL)-TETRAPHOSPHATASE [ASYMMETRICAL]"/>
    <property type="match status" value="1"/>
</dbReference>
<keyword evidence="1" id="KW-0378">Hydrolase</keyword>
<dbReference type="InterPro" id="IPR000086">
    <property type="entry name" value="NUDIX_hydrolase_dom"/>
</dbReference>
<sequence>MCTKNDSGVMNQVQSIDYTAISLNGVDNVGKSILMRYMPTKSVDLRSDIHNYDDLMNDLMTKNTLKDWWFTNSSHEEFITVIMRAASKRANVAAKDNTKFIIYDRGGLMLEAVCIATIACKEKCNLTAAEKIYNSIIEKCKITIPHENIRILLKHGHSLEDSIQISLMREHEDDQVYEEYQKLLQKQLQIQELNNKYTDIINVTDKSVIQVQNEIRAIIKQHCLSTFTETIASFNSMFEHVNVIIAFDGMSESEKSTLAEGTCRRLESIGMKCTRLKIAYLMELASGALGYDVYQLPDEKQADELVKQLDHYLRRHYWLAAVTIESLHRSVATPYLKLILGDLLQVVYIDTRLEHSCVDTEALHSVDKIKFETTTLVLNNDAFTFDESIHRIYEMLKQKNEKIKLQELMTNRYSGKINLYSNQFVLCAGSILIKKSTREVCLIHHLGQWGLPKGRKNVNEALSISAVRETFEETGYHCSLMPLTMETRATPLTTTNEHLQDVARKISNISEPFSISLRQIGGTPANRKIIFWYVTQMDEAFPRQENTQMINENFEVKLISLEEATSLLTHDDDKDLVRKAFELFIH</sequence>
<dbReference type="AlphaFoldDB" id="A0A815T0H9"/>
<dbReference type="Proteomes" id="UP000663832">
    <property type="component" value="Unassembled WGS sequence"/>
</dbReference>
<organism evidence="4 5">
    <name type="scientific">Adineta steineri</name>
    <dbReference type="NCBI Taxonomy" id="433720"/>
    <lineage>
        <taxon>Eukaryota</taxon>
        <taxon>Metazoa</taxon>
        <taxon>Spiralia</taxon>
        <taxon>Gnathifera</taxon>
        <taxon>Rotifera</taxon>
        <taxon>Eurotatoria</taxon>
        <taxon>Bdelloidea</taxon>
        <taxon>Adinetida</taxon>
        <taxon>Adinetidae</taxon>
        <taxon>Adineta</taxon>
    </lineage>
</organism>
<dbReference type="PANTHER" id="PTHR21340">
    <property type="entry name" value="DIADENOSINE 5,5-P1,P4-TETRAPHOSPHATE PYROPHOSPHOHYDROLASE MUTT"/>
    <property type="match status" value="1"/>
</dbReference>
<dbReference type="GO" id="GO:0004081">
    <property type="term" value="F:bis(5'-nucleosyl)-tetraphosphatase (asymmetrical) activity"/>
    <property type="evidence" value="ECO:0007669"/>
    <property type="project" value="TreeGrafter"/>
</dbReference>
<evidence type="ECO:0000313" key="4">
    <source>
        <dbReference type="EMBL" id="CAF1495726.1"/>
    </source>
</evidence>
<evidence type="ECO:0000313" key="5">
    <source>
        <dbReference type="Proteomes" id="UP000663832"/>
    </source>
</evidence>
<name>A0A815T0H9_9BILA</name>
<feature type="domain" description="Nudix hydrolase" evidence="2">
    <location>
        <begin position="423"/>
        <end position="582"/>
    </location>
</feature>
<dbReference type="OrthoDB" id="10005910at2759"/>
<protein>
    <recommendedName>
        <fullName evidence="2">Nudix hydrolase domain-containing protein</fullName>
    </recommendedName>
</protein>
<gene>
    <name evidence="3" type="ORF">BJG266_LOCUS34836</name>
    <name evidence="4" type="ORF">QVE165_LOCUS43169</name>
</gene>
<dbReference type="Proteomes" id="UP000663877">
    <property type="component" value="Unassembled WGS sequence"/>
</dbReference>
<dbReference type="SUPFAM" id="SSF55811">
    <property type="entry name" value="Nudix"/>
    <property type="match status" value="1"/>
</dbReference>
<dbReference type="EMBL" id="CAJNOM010000548">
    <property type="protein sequence ID" value="CAF1495726.1"/>
    <property type="molecule type" value="Genomic_DNA"/>
</dbReference>
<dbReference type="Gene3D" id="3.90.79.10">
    <property type="entry name" value="Nucleoside Triphosphate Pyrophosphohydrolase"/>
    <property type="match status" value="1"/>
</dbReference>
<dbReference type="EMBL" id="CAJNOI010000810">
    <property type="protein sequence ID" value="CAF1348778.1"/>
    <property type="molecule type" value="Genomic_DNA"/>
</dbReference>
<evidence type="ECO:0000313" key="3">
    <source>
        <dbReference type="EMBL" id="CAF1348778.1"/>
    </source>
</evidence>
<accession>A0A815T0H9</accession>
<dbReference type="InterPro" id="IPR051325">
    <property type="entry name" value="Nudix_hydrolase_domain"/>
</dbReference>
<dbReference type="GO" id="GO:0006167">
    <property type="term" value="P:AMP biosynthetic process"/>
    <property type="evidence" value="ECO:0007669"/>
    <property type="project" value="TreeGrafter"/>
</dbReference>
<dbReference type="Pfam" id="PF00293">
    <property type="entry name" value="NUDIX"/>
    <property type="match status" value="1"/>
</dbReference>
<evidence type="ECO:0000256" key="1">
    <source>
        <dbReference type="ARBA" id="ARBA00022801"/>
    </source>
</evidence>
<evidence type="ECO:0000259" key="2">
    <source>
        <dbReference type="PROSITE" id="PS51462"/>
    </source>
</evidence>
<reference evidence="4" key="1">
    <citation type="submission" date="2021-02" db="EMBL/GenBank/DDBJ databases">
        <authorList>
            <person name="Nowell W R."/>
        </authorList>
    </citation>
    <scope>NUCLEOTIDE SEQUENCE</scope>
</reference>
<dbReference type="GO" id="GO:0006754">
    <property type="term" value="P:ATP biosynthetic process"/>
    <property type="evidence" value="ECO:0007669"/>
    <property type="project" value="TreeGrafter"/>
</dbReference>
<keyword evidence="5" id="KW-1185">Reference proteome</keyword>